<organism evidence="2 3">
    <name type="scientific">Actinoallomurus spadix</name>
    <dbReference type="NCBI Taxonomy" id="79912"/>
    <lineage>
        <taxon>Bacteria</taxon>
        <taxon>Bacillati</taxon>
        <taxon>Actinomycetota</taxon>
        <taxon>Actinomycetes</taxon>
        <taxon>Streptosporangiales</taxon>
        <taxon>Thermomonosporaceae</taxon>
        <taxon>Actinoallomurus</taxon>
    </lineage>
</organism>
<reference evidence="3" key="1">
    <citation type="journal article" date="2019" name="Int. J. Syst. Evol. Microbiol.">
        <title>The Global Catalogue of Microorganisms (GCM) 10K type strain sequencing project: providing services to taxonomists for standard genome sequencing and annotation.</title>
        <authorList>
            <consortium name="The Broad Institute Genomics Platform"/>
            <consortium name="The Broad Institute Genome Sequencing Center for Infectious Disease"/>
            <person name="Wu L."/>
            <person name="Ma J."/>
        </authorList>
    </citation>
    <scope>NUCLEOTIDE SEQUENCE [LARGE SCALE GENOMIC DNA]</scope>
    <source>
        <strain evidence="3">JCM 3146</strain>
    </source>
</reference>
<proteinExistence type="predicted"/>
<evidence type="ECO:0000313" key="2">
    <source>
        <dbReference type="EMBL" id="GAA0344156.1"/>
    </source>
</evidence>
<accession>A0ABP3GFC8</accession>
<comment type="caution">
    <text evidence="2">The sequence shown here is derived from an EMBL/GenBank/DDBJ whole genome shotgun (WGS) entry which is preliminary data.</text>
</comment>
<feature type="compositionally biased region" description="Polar residues" evidence="1">
    <location>
        <begin position="28"/>
        <end position="40"/>
    </location>
</feature>
<keyword evidence="3" id="KW-1185">Reference proteome</keyword>
<dbReference type="EMBL" id="BAAABM010000029">
    <property type="protein sequence ID" value="GAA0344156.1"/>
    <property type="molecule type" value="Genomic_DNA"/>
</dbReference>
<gene>
    <name evidence="2" type="ORF">GCM10010151_37330</name>
</gene>
<sequence>MAKEAIAVMTPPFLSSVTGRSFRRYLTSPGSLAGGTTETYEPQPDEHEPSDLRKHYPKQSGQSTAEHRE</sequence>
<feature type="region of interest" description="Disordered" evidence="1">
    <location>
        <begin position="27"/>
        <end position="69"/>
    </location>
</feature>
<feature type="compositionally biased region" description="Polar residues" evidence="1">
    <location>
        <begin position="59"/>
        <end position="69"/>
    </location>
</feature>
<dbReference type="Proteomes" id="UP001501822">
    <property type="component" value="Unassembled WGS sequence"/>
</dbReference>
<evidence type="ECO:0000313" key="3">
    <source>
        <dbReference type="Proteomes" id="UP001501822"/>
    </source>
</evidence>
<protein>
    <submittedName>
        <fullName evidence="2">Uncharacterized protein</fullName>
    </submittedName>
</protein>
<feature type="compositionally biased region" description="Basic and acidic residues" evidence="1">
    <location>
        <begin position="44"/>
        <end position="54"/>
    </location>
</feature>
<evidence type="ECO:0000256" key="1">
    <source>
        <dbReference type="SAM" id="MobiDB-lite"/>
    </source>
</evidence>
<name>A0ABP3GFC8_9ACTN</name>